<comment type="caution">
    <text evidence="9">The sequence shown here is derived from an EMBL/GenBank/DDBJ whole genome shotgun (WGS) entry which is preliminary data.</text>
</comment>
<evidence type="ECO:0000256" key="2">
    <source>
        <dbReference type="ARBA" id="ARBA00023015"/>
    </source>
</evidence>
<proteinExistence type="predicted"/>
<feature type="transmembrane region" description="Helical" evidence="7">
    <location>
        <begin position="442"/>
        <end position="459"/>
    </location>
</feature>
<protein>
    <recommendedName>
        <fullName evidence="8">NAC domain-containing protein</fullName>
    </recommendedName>
</protein>
<feature type="region of interest" description="Disordered" evidence="6">
    <location>
        <begin position="318"/>
        <end position="358"/>
    </location>
</feature>
<dbReference type="SUPFAM" id="SSF101941">
    <property type="entry name" value="NAC domain"/>
    <property type="match status" value="1"/>
</dbReference>
<evidence type="ECO:0000313" key="9">
    <source>
        <dbReference type="EMBL" id="KAB5527270.1"/>
    </source>
</evidence>
<evidence type="ECO:0000256" key="4">
    <source>
        <dbReference type="ARBA" id="ARBA00023163"/>
    </source>
</evidence>
<evidence type="ECO:0000256" key="3">
    <source>
        <dbReference type="ARBA" id="ARBA00023125"/>
    </source>
</evidence>
<sequence length="466" mass="52724">MTPVGFRFHPTEEEIIDYYLAHKLEGRDYLVDDHIGEIDHLYQKDPWDIPEIESADRVWYFFCRLDFKHADGKRINRKTKNGNWKLTGKTRDIKRGGTNEVIGTKRNLVFQQKCPASKKLVGTGWVIHEFQSRTSPPDERALVLCKLKDRGDKSAADLPNDEGEASRFMGSDFDNNAAETHNQEVDASWLLSLINSDEDDINFSLPLQPQIHVQNSLLGEEDLTDFAYSLLDIPDEYGSENAAFSHPSNYILQSSSHAYEEDILFRVVKDLQPANLYGGHGDLKIARQLQMAPGDDILLMGASSMGSTTATRHEHIESMQSGGEVIPETRQPLPPLRMPETRQPRPPAIMPETRQPPTPVMAPKFLEHEKVSHKDIRFQRIISRSLIPKAEVGIKESSGIAESDRKIVLVTNPKPRSNDSERKGRFIHHETTISSHRSCPPSVYLLNAVLGVVLFLIMLREALIVH</sequence>
<dbReference type="EMBL" id="VDCV01000014">
    <property type="protein sequence ID" value="KAB5527270.1"/>
    <property type="molecule type" value="Genomic_DNA"/>
</dbReference>
<dbReference type="AlphaFoldDB" id="A0A5N5KBA9"/>
<keyword evidence="4" id="KW-0804">Transcription</keyword>
<evidence type="ECO:0000313" key="10">
    <source>
        <dbReference type="Proteomes" id="UP000326939"/>
    </source>
</evidence>
<evidence type="ECO:0000259" key="8">
    <source>
        <dbReference type="PROSITE" id="PS51005"/>
    </source>
</evidence>
<keyword evidence="2" id="KW-0805">Transcription regulation</keyword>
<dbReference type="Proteomes" id="UP000326939">
    <property type="component" value="Chromosome 14"/>
</dbReference>
<dbReference type="Gene3D" id="2.170.150.80">
    <property type="entry name" value="NAC domain"/>
    <property type="match status" value="1"/>
</dbReference>
<dbReference type="Pfam" id="PF02365">
    <property type="entry name" value="NAM"/>
    <property type="match status" value="1"/>
</dbReference>
<reference evidence="10" key="1">
    <citation type="journal article" date="2019" name="Gigascience">
        <title>De novo genome assembly of the endangered Acer yangbiense, a plant species with extremely small populations endemic to Yunnan Province, China.</title>
        <authorList>
            <person name="Yang J."/>
            <person name="Wariss H.M."/>
            <person name="Tao L."/>
            <person name="Zhang R."/>
            <person name="Yun Q."/>
            <person name="Hollingsworth P."/>
            <person name="Dao Z."/>
            <person name="Luo G."/>
            <person name="Guo H."/>
            <person name="Ma Y."/>
            <person name="Sun W."/>
        </authorList>
    </citation>
    <scope>NUCLEOTIDE SEQUENCE [LARGE SCALE GENOMIC DNA]</scope>
    <source>
        <strain evidence="10">cv. br00</strain>
    </source>
</reference>
<keyword evidence="3" id="KW-0238">DNA-binding</keyword>
<dbReference type="GO" id="GO:0005634">
    <property type="term" value="C:nucleus"/>
    <property type="evidence" value="ECO:0007669"/>
    <property type="project" value="UniProtKB-SubCell"/>
</dbReference>
<accession>A0A5N5KBA9</accession>
<feature type="compositionally biased region" description="Pro residues" evidence="6">
    <location>
        <begin position="344"/>
        <end position="358"/>
    </location>
</feature>
<evidence type="ECO:0000256" key="1">
    <source>
        <dbReference type="ARBA" id="ARBA00004123"/>
    </source>
</evidence>
<keyword evidence="10" id="KW-1185">Reference proteome</keyword>
<organism evidence="9 10">
    <name type="scientific">Salix brachista</name>
    <dbReference type="NCBI Taxonomy" id="2182728"/>
    <lineage>
        <taxon>Eukaryota</taxon>
        <taxon>Viridiplantae</taxon>
        <taxon>Streptophyta</taxon>
        <taxon>Embryophyta</taxon>
        <taxon>Tracheophyta</taxon>
        <taxon>Spermatophyta</taxon>
        <taxon>Magnoliopsida</taxon>
        <taxon>eudicotyledons</taxon>
        <taxon>Gunneridae</taxon>
        <taxon>Pentapetalae</taxon>
        <taxon>rosids</taxon>
        <taxon>fabids</taxon>
        <taxon>Malpighiales</taxon>
        <taxon>Salicaceae</taxon>
        <taxon>Saliceae</taxon>
        <taxon>Salix</taxon>
    </lineage>
</organism>
<comment type="subcellular location">
    <subcellularLocation>
        <location evidence="1">Nucleus</location>
    </subcellularLocation>
</comment>
<dbReference type="InterPro" id="IPR003441">
    <property type="entry name" value="NAC-dom"/>
</dbReference>
<evidence type="ECO:0000256" key="6">
    <source>
        <dbReference type="SAM" id="MobiDB-lite"/>
    </source>
</evidence>
<feature type="domain" description="NAC" evidence="8">
    <location>
        <begin position="2"/>
        <end position="150"/>
    </location>
</feature>
<keyword evidence="7" id="KW-1133">Transmembrane helix</keyword>
<evidence type="ECO:0000256" key="5">
    <source>
        <dbReference type="ARBA" id="ARBA00023242"/>
    </source>
</evidence>
<dbReference type="PANTHER" id="PTHR31989">
    <property type="entry name" value="NAC DOMAIN-CONTAINING PROTEIN 82-RELATED"/>
    <property type="match status" value="1"/>
</dbReference>
<keyword evidence="7" id="KW-0472">Membrane</keyword>
<dbReference type="GO" id="GO:0006355">
    <property type="term" value="P:regulation of DNA-templated transcription"/>
    <property type="evidence" value="ECO:0007669"/>
    <property type="project" value="InterPro"/>
</dbReference>
<dbReference type="GO" id="GO:0003677">
    <property type="term" value="F:DNA binding"/>
    <property type="evidence" value="ECO:0007669"/>
    <property type="project" value="UniProtKB-KW"/>
</dbReference>
<keyword evidence="5" id="KW-0539">Nucleus</keyword>
<gene>
    <name evidence="9" type="ORF">DKX38_021117</name>
</gene>
<dbReference type="PROSITE" id="PS51005">
    <property type="entry name" value="NAC"/>
    <property type="match status" value="1"/>
</dbReference>
<name>A0A5N5KBA9_9ROSI</name>
<dbReference type="InterPro" id="IPR036093">
    <property type="entry name" value="NAC_dom_sf"/>
</dbReference>
<evidence type="ECO:0000256" key="7">
    <source>
        <dbReference type="SAM" id="Phobius"/>
    </source>
</evidence>
<keyword evidence="7" id="KW-0812">Transmembrane</keyword>